<dbReference type="Proteomes" id="UP000885830">
    <property type="component" value="Unassembled WGS sequence"/>
</dbReference>
<protein>
    <recommendedName>
        <fullName evidence="1">Segregation and condensation protein A</fullName>
    </recommendedName>
</protein>
<evidence type="ECO:0000256" key="1">
    <source>
        <dbReference type="ARBA" id="ARBA00044777"/>
    </source>
</evidence>
<evidence type="ECO:0000313" key="2">
    <source>
        <dbReference type="EMBL" id="HHL42035.1"/>
    </source>
</evidence>
<reference evidence="2" key="1">
    <citation type="journal article" date="2020" name="mSystems">
        <title>Genome- and Community-Level Interaction Insights into Carbon Utilization and Element Cycling Functions of Hydrothermarchaeota in Hydrothermal Sediment.</title>
        <authorList>
            <person name="Zhou Z."/>
            <person name="Liu Y."/>
            <person name="Xu W."/>
            <person name="Pan J."/>
            <person name="Luo Z.H."/>
            <person name="Li M."/>
        </authorList>
    </citation>
    <scope>NUCLEOTIDE SEQUENCE [LARGE SCALE GENOMIC DNA]</scope>
    <source>
        <strain evidence="2">HyVt-485</strain>
    </source>
</reference>
<dbReference type="Gene3D" id="6.10.250.2410">
    <property type="match status" value="1"/>
</dbReference>
<dbReference type="EMBL" id="DRMJ01000017">
    <property type="protein sequence ID" value="HHL42035.1"/>
    <property type="molecule type" value="Genomic_DNA"/>
</dbReference>
<dbReference type="PANTHER" id="PTHR33969">
    <property type="entry name" value="SEGREGATION AND CONDENSATION PROTEIN A"/>
    <property type="match status" value="1"/>
</dbReference>
<sequence length="272" mass="30629">MSDDFQGDLAFEAADDAADEGVALILDIDGFEGPLHLLLELARMQKVDLARISILELAEQYITFIKTAKDLRIELKADYLVMASWLAYLKSRLILPKTEGEDQMPEAEELAAHLAFRLQRLEIMRRAAEAFFKLKVTGQNIFVRGAPEGLRSRTTPLYQAELFDMIKAYGEARSQATIRNIKLKKPLVLALDEARHRLERAMGTTLEWMSIEDLLPAGDDFEKPLPIRSIRASSLLAGLELAKEGVLEIKQTQAFAPIYLRKTKTDGKPNDE</sequence>
<dbReference type="Pfam" id="PF02616">
    <property type="entry name" value="SMC_ScpA"/>
    <property type="match status" value="1"/>
</dbReference>
<accession>A0A7C5M1T4</accession>
<dbReference type="AlphaFoldDB" id="A0A7C5M1T4"/>
<organism evidence="2">
    <name type="scientific">Hellea balneolensis</name>
    <dbReference type="NCBI Taxonomy" id="287478"/>
    <lineage>
        <taxon>Bacteria</taxon>
        <taxon>Pseudomonadati</taxon>
        <taxon>Pseudomonadota</taxon>
        <taxon>Alphaproteobacteria</taxon>
        <taxon>Maricaulales</taxon>
        <taxon>Robiginitomaculaceae</taxon>
        <taxon>Hellea</taxon>
    </lineage>
</organism>
<dbReference type="PANTHER" id="PTHR33969:SF2">
    <property type="entry name" value="SEGREGATION AND CONDENSATION PROTEIN A"/>
    <property type="match status" value="1"/>
</dbReference>
<gene>
    <name evidence="2" type="ORF">ENJ42_00320</name>
</gene>
<proteinExistence type="predicted"/>
<dbReference type="InterPro" id="IPR003768">
    <property type="entry name" value="ScpA"/>
</dbReference>
<name>A0A7C5M1T4_9PROT</name>
<comment type="caution">
    <text evidence="2">The sequence shown here is derived from an EMBL/GenBank/DDBJ whole genome shotgun (WGS) entry which is preliminary data.</text>
</comment>